<evidence type="ECO:0000313" key="3">
    <source>
        <dbReference type="Proteomes" id="UP001138997"/>
    </source>
</evidence>
<proteinExistence type="predicted"/>
<dbReference type="RefSeq" id="WP_231449694.1">
    <property type="nucleotide sequence ID" value="NZ_JAJOMB010000035.1"/>
</dbReference>
<dbReference type="EMBL" id="JAJOMB010000035">
    <property type="protein sequence ID" value="MCD5316843.1"/>
    <property type="molecule type" value="Genomic_DNA"/>
</dbReference>
<feature type="transmembrane region" description="Helical" evidence="1">
    <location>
        <begin position="23"/>
        <end position="44"/>
    </location>
</feature>
<keyword evidence="1" id="KW-0472">Membrane</keyword>
<evidence type="ECO:0000313" key="2">
    <source>
        <dbReference type="EMBL" id="MCD5316843.1"/>
    </source>
</evidence>
<protein>
    <submittedName>
        <fullName evidence="2">SAF domain-containing protein</fullName>
    </submittedName>
</protein>
<sequence length="219" mass="22653">MSTGPFRLAAPARERVLVRRRSPARIVLTLVLFLVVMFFVAMVIERAGTKAQVLVLAQRVVQAQEITRADLTSTDVAGNVSVMSVDQLDQVVGQRAAFTLEAGTILQPTSVMAPAASDAGQASLGVSIRSGMVPHGLQAGDTVRVALIPDPDGSSNDNSTSDLSSGSVLVDGALVADVSEESSSSGDLKVTLRVASDSAMPLLVAASREQIGLIRVGGS</sequence>
<dbReference type="Gene3D" id="3.90.1210.10">
    <property type="entry name" value="Antifreeze-like/N-acetylneuraminic acid synthase C-terminal domain"/>
    <property type="match status" value="1"/>
</dbReference>
<evidence type="ECO:0000256" key="1">
    <source>
        <dbReference type="SAM" id="Phobius"/>
    </source>
</evidence>
<keyword evidence="3" id="KW-1185">Reference proteome</keyword>
<dbReference type="CDD" id="cd11614">
    <property type="entry name" value="SAF_CpaB_FlgA_like"/>
    <property type="match status" value="1"/>
</dbReference>
<accession>A0A9X1T4N7</accession>
<dbReference type="AlphaFoldDB" id="A0A9X1T4N7"/>
<name>A0A9X1T4N7_9ACTN</name>
<reference evidence="2" key="1">
    <citation type="submission" date="2021-11" db="EMBL/GenBank/DDBJ databases">
        <title>Streptomyces corallinus and Kineosporia corallina sp. nov., two new coral-derived marine actinobacteria.</title>
        <authorList>
            <person name="Buangrab K."/>
            <person name="Sutthacheep M."/>
            <person name="Yeemin T."/>
            <person name="Harunari E."/>
            <person name="Igarashi Y."/>
            <person name="Sripreechasak P."/>
            <person name="Kanchanasin P."/>
            <person name="Tanasupawat S."/>
            <person name="Phongsopitanun W."/>
        </authorList>
    </citation>
    <scope>NUCLEOTIDE SEQUENCE</scope>
    <source>
        <strain evidence="2">JCM 31032</strain>
    </source>
</reference>
<gene>
    <name evidence="2" type="ORF">LR394_38705</name>
</gene>
<dbReference type="Proteomes" id="UP001138997">
    <property type="component" value="Unassembled WGS sequence"/>
</dbReference>
<organism evidence="2 3">
    <name type="scientific">Kineosporia babensis</name>
    <dbReference type="NCBI Taxonomy" id="499548"/>
    <lineage>
        <taxon>Bacteria</taxon>
        <taxon>Bacillati</taxon>
        <taxon>Actinomycetota</taxon>
        <taxon>Actinomycetes</taxon>
        <taxon>Kineosporiales</taxon>
        <taxon>Kineosporiaceae</taxon>
        <taxon>Kineosporia</taxon>
    </lineage>
</organism>
<keyword evidence="1" id="KW-0812">Transmembrane</keyword>
<comment type="caution">
    <text evidence="2">The sequence shown here is derived from an EMBL/GenBank/DDBJ whole genome shotgun (WGS) entry which is preliminary data.</text>
</comment>
<keyword evidence="1" id="KW-1133">Transmembrane helix</keyword>